<dbReference type="AlphaFoldDB" id="A0A2I0KRT5"/>
<dbReference type="Proteomes" id="UP000233551">
    <property type="component" value="Unassembled WGS sequence"/>
</dbReference>
<dbReference type="PANTHER" id="PTHR48435">
    <property type="entry name" value="POLYPROTEIN"/>
    <property type="match status" value="1"/>
</dbReference>
<name>A0A2I0KRT5_PUNGR</name>
<keyword evidence="2" id="KW-1185">Reference proteome</keyword>
<organism evidence="1 2">
    <name type="scientific">Punica granatum</name>
    <name type="common">Pomegranate</name>
    <dbReference type="NCBI Taxonomy" id="22663"/>
    <lineage>
        <taxon>Eukaryota</taxon>
        <taxon>Viridiplantae</taxon>
        <taxon>Streptophyta</taxon>
        <taxon>Embryophyta</taxon>
        <taxon>Tracheophyta</taxon>
        <taxon>Spermatophyta</taxon>
        <taxon>Magnoliopsida</taxon>
        <taxon>eudicotyledons</taxon>
        <taxon>Gunneridae</taxon>
        <taxon>Pentapetalae</taxon>
        <taxon>rosids</taxon>
        <taxon>malvids</taxon>
        <taxon>Myrtales</taxon>
        <taxon>Lythraceae</taxon>
        <taxon>Punica</taxon>
    </lineage>
</organism>
<reference evidence="1 2" key="1">
    <citation type="submission" date="2017-11" db="EMBL/GenBank/DDBJ databases">
        <title>De-novo sequencing of pomegranate (Punica granatum L.) genome.</title>
        <authorList>
            <person name="Akparov Z."/>
            <person name="Amiraslanov A."/>
            <person name="Hajiyeva S."/>
            <person name="Abbasov M."/>
            <person name="Kaur K."/>
            <person name="Hamwieh A."/>
            <person name="Solovyev V."/>
            <person name="Salamov A."/>
            <person name="Braich B."/>
            <person name="Kosarev P."/>
            <person name="Mahmoud A."/>
            <person name="Hajiyev E."/>
            <person name="Babayeva S."/>
            <person name="Izzatullayeva V."/>
            <person name="Mammadov A."/>
            <person name="Mammadov A."/>
            <person name="Sharifova S."/>
            <person name="Ojaghi J."/>
            <person name="Eynullazada K."/>
            <person name="Bayramov B."/>
            <person name="Abdulazimova A."/>
            <person name="Shahmuradov I."/>
        </authorList>
    </citation>
    <scope>NUCLEOTIDE SEQUENCE [LARGE SCALE GENOMIC DNA]</scope>
    <source>
        <strain evidence="2">cv. AG2017</strain>
        <tissue evidence="1">Leaf</tissue>
    </source>
</reference>
<dbReference type="Pfam" id="PF01107">
    <property type="entry name" value="MP"/>
    <property type="match status" value="1"/>
</dbReference>
<dbReference type="InterPro" id="IPR053098">
    <property type="entry name" value="Petuviruses_polyprotein"/>
</dbReference>
<dbReference type="InterPro" id="IPR028919">
    <property type="entry name" value="Viral_movement"/>
</dbReference>
<protein>
    <submittedName>
        <fullName evidence="1">Uncharacterized protein</fullName>
    </submittedName>
</protein>
<proteinExistence type="predicted"/>
<dbReference type="EMBL" id="PGOL01000387">
    <property type="protein sequence ID" value="PKI71202.1"/>
    <property type="molecule type" value="Genomic_DNA"/>
</dbReference>
<gene>
    <name evidence="1" type="ORF">CRG98_008377</name>
</gene>
<evidence type="ECO:0000313" key="2">
    <source>
        <dbReference type="Proteomes" id="UP000233551"/>
    </source>
</evidence>
<sequence>MNFAIDWSPFFHVTPLLIKEILLCNSLSEKSSGERSLSFVGRLSGEEGYSNFLRNRQHYADSSDSSSVSLLTGLRNMSNLQEFPWQWISRGYMHLHFGAIQLALSYHDRKGSPVVARMALLDTRFLEYQHVYIRTIETTLHAGTIFVTLFPNFNMALSDPRLLIALKVQLQITGAPQVQDSVAATLHYQMAY</sequence>
<evidence type="ECO:0000313" key="1">
    <source>
        <dbReference type="EMBL" id="PKI71202.1"/>
    </source>
</evidence>
<dbReference type="PANTHER" id="PTHR48435:SF1">
    <property type="entry name" value="POLYPROTEIN"/>
    <property type="match status" value="1"/>
</dbReference>
<comment type="caution">
    <text evidence="1">The sequence shown here is derived from an EMBL/GenBank/DDBJ whole genome shotgun (WGS) entry which is preliminary data.</text>
</comment>
<accession>A0A2I0KRT5</accession>